<dbReference type="GO" id="GO:0030145">
    <property type="term" value="F:manganese ion binding"/>
    <property type="evidence" value="ECO:0007669"/>
    <property type="project" value="InterPro"/>
</dbReference>
<dbReference type="Gene3D" id="3.40.220.10">
    <property type="entry name" value="Leucine Aminopeptidase, subunit E, domain 1"/>
    <property type="match status" value="1"/>
</dbReference>
<organism evidence="12">
    <name type="scientific">Streptomyces sp. BC16019</name>
    <dbReference type="NCBI Taxonomy" id="1109705"/>
    <lineage>
        <taxon>Bacteria</taxon>
        <taxon>Bacillati</taxon>
        <taxon>Actinomycetota</taxon>
        <taxon>Actinomycetes</taxon>
        <taxon>Kitasatosporales</taxon>
        <taxon>Streptomycetaceae</taxon>
        <taxon>Streptomyces</taxon>
    </lineage>
</organism>
<feature type="binding site" evidence="14">
    <location>
        <position position="266"/>
    </location>
    <ligand>
        <name>Mn(2+)</name>
        <dbReference type="ChEBI" id="CHEBI:29035"/>
        <label>1</label>
    </ligand>
</feature>
<comment type="similarity">
    <text evidence="1">Belongs to the peptidase M17 family.</text>
</comment>
<evidence type="ECO:0000256" key="5">
    <source>
        <dbReference type="ARBA" id="ARBA00033172"/>
    </source>
</evidence>
<evidence type="ECO:0000256" key="4">
    <source>
        <dbReference type="ARBA" id="ARBA00022801"/>
    </source>
</evidence>
<proteinExistence type="evidence at protein level"/>
<dbReference type="EMBL" id="JX235926">
    <property type="protein sequence ID" value="AFV25490.1"/>
    <property type="molecule type" value="Genomic_DNA"/>
</dbReference>
<dbReference type="InterPro" id="IPR011356">
    <property type="entry name" value="Leucine_aapep/pepB"/>
</dbReference>
<dbReference type="Gene3D" id="3.40.630.10">
    <property type="entry name" value="Zn peptidases"/>
    <property type="match status" value="1"/>
</dbReference>
<feature type="binding site" evidence="14">
    <location>
        <position position="345"/>
    </location>
    <ligand>
        <name>Mn(2+)</name>
        <dbReference type="ChEBI" id="CHEBI:29035"/>
        <label>2</label>
    </ligand>
</feature>
<accession>K4MHW2</accession>
<evidence type="ECO:0000256" key="9">
    <source>
        <dbReference type="SAM" id="MobiDB-lite"/>
    </source>
</evidence>
<gene>
    <name evidence="12" type="primary">botP</name>
</gene>
<sequence length="504" mass="51634">MTRVVAGDVGTDTPDKAGTADTAKAADTADTASRAADVVACGRHTGAAVGAFSRRRGFVARPGQVVAEPSADGRAVVLNVGLGPAGSATAATFRAAAAASVRAVGPARTLRLDLALADGSGVPAAERARAVAEGAVLGLYRYDEYRSARAASPLAEVIVATPERRAVAEGLAAAEATCLARDLVNCPAGTLTPPAFADRIRELAHTAGLDCAVYEGAGLTELGLTGLTAVGRGSAEPPRYVELTYDPPDADPALTVGLVGKGVTFDSGGLSLKPSGERHAMKADMGGAAAVVAALTALPRLGLPLRVRGHLPLAENMPDGGALRVGDVVRHLDGTTTEITHTDNEGRVVLADVLVRASRPGPHRSDLVVDVATLTSAAVHALGTRTGALFTPDDRLAQTVLAASERAGESFCRLPLLAHERRNLRSAVADRVNCSHRHGDTIQAALFLQDFVAAGVPWAHLDIAAPAYNDEGPYAEVPYGGTGFAVRTLIETLRALSEGSPDVP</sequence>
<dbReference type="SUPFAM" id="SSF52949">
    <property type="entry name" value="Macro domain-like"/>
    <property type="match status" value="1"/>
</dbReference>
<keyword evidence="2" id="KW-0031">Aminopeptidase</keyword>
<keyword evidence="14" id="KW-0479">Metal-binding</keyword>
<feature type="binding site" evidence="14">
    <location>
        <position position="261"/>
    </location>
    <ligand>
        <name>Mn(2+)</name>
        <dbReference type="ChEBI" id="CHEBI:29035"/>
        <label>1</label>
    </ligand>
</feature>
<dbReference type="NCBIfam" id="NF002073">
    <property type="entry name" value="PRK00913.1-2"/>
    <property type="match status" value="1"/>
</dbReference>
<evidence type="ECO:0000256" key="2">
    <source>
        <dbReference type="ARBA" id="ARBA00022438"/>
    </source>
</evidence>
<dbReference type="InterPro" id="IPR008283">
    <property type="entry name" value="Peptidase_M17_N"/>
</dbReference>
<dbReference type="Pfam" id="PF02789">
    <property type="entry name" value="Peptidase_M17_N"/>
    <property type="match status" value="1"/>
</dbReference>
<feature type="region of interest" description="Disordered" evidence="9">
    <location>
        <begin position="1"/>
        <end position="28"/>
    </location>
</feature>
<dbReference type="InterPro" id="IPR000819">
    <property type="entry name" value="Peptidase_M17_C"/>
</dbReference>
<evidence type="ECO:0000256" key="6">
    <source>
        <dbReference type="ARBA" id="ARBA00049972"/>
    </source>
</evidence>
<dbReference type="SUPFAM" id="SSF53187">
    <property type="entry name" value="Zn-dependent exopeptidases"/>
    <property type="match status" value="1"/>
</dbReference>
<feature type="compositionally biased region" description="Low complexity" evidence="9">
    <location>
        <begin position="16"/>
        <end position="28"/>
    </location>
</feature>
<keyword evidence="13 14" id="KW-0002">3D-structure</keyword>
<dbReference type="PRINTS" id="PR00481">
    <property type="entry name" value="LAMNOPPTDASE"/>
</dbReference>
<evidence type="ECO:0000256" key="1">
    <source>
        <dbReference type="ARBA" id="ARBA00009528"/>
    </source>
</evidence>
<evidence type="ECO:0007829" key="14">
    <source>
        <dbReference type="PDB" id="5LHK"/>
    </source>
</evidence>
<feature type="binding site" evidence="14">
    <location>
        <position position="284"/>
    </location>
    <ligand>
        <name>Mn(2+)</name>
        <dbReference type="ChEBI" id="CHEBI:29035"/>
        <label>1</label>
    </ligand>
</feature>
<evidence type="ECO:0000256" key="3">
    <source>
        <dbReference type="ARBA" id="ARBA00022670"/>
    </source>
</evidence>
<dbReference type="InterPro" id="IPR043472">
    <property type="entry name" value="Macro_dom-like"/>
</dbReference>
<dbReference type="PDBsum" id="5LHK"/>
<evidence type="ECO:0000256" key="8">
    <source>
        <dbReference type="ARBA" id="ARBA00050061"/>
    </source>
</evidence>
<dbReference type="Pfam" id="PF00883">
    <property type="entry name" value="Peptidase_M17"/>
    <property type="match status" value="1"/>
</dbReference>
<feature type="domain" description="Cytosol aminopeptidase" evidence="10">
    <location>
        <begin position="179"/>
        <end position="490"/>
    </location>
</feature>
<reference evidence="13 14" key="2">
    <citation type="journal article" date="2016" name="ChemBioChem">
        <title>Structure and Substrate Recognition of the Bottromycin Maturation Enzyme BotP.</title>
        <authorList>
            <person name="Mann G."/>
            <person name="Huo L."/>
            <person name="Adam S."/>
            <person name="Nardone B."/>
            <person name="Vendome J."/>
            <person name="Westwood N.J."/>
            <person name="Muller R."/>
            <person name="Koehnke J."/>
        </authorList>
    </citation>
    <scope>X-RAY CRYSTALLOGRAPHY (1.76 ANGSTROMS) IN COMPLEX WITH MN(2+)</scope>
</reference>
<protein>
    <recommendedName>
        <fullName evidence="7">Probable cytosol aminopeptidase</fullName>
    </recommendedName>
    <alternativeName>
        <fullName evidence="8">Leucine aminopeptidase</fullName>
    </alternativeName>
    <alternativeName>
        <fullName evidence="5">Leucyl aminopeptidase</fullName>
    </alternativeName>
</protein>
<dbReference type="PDB" id="5LHJ">
    <property type="method" value="X-ray"/>
    <property type="resolution" value="1.76 A"/>
    <property type="chains" value="A=1-504"/>
</dbReference>
<comment type="function">
    <text evidence="6">Presumably involved in the processing and regular turnover of intracellular proteins. Catalyzes the removal of unsubstituted N-terminal amino acids from various peptides.</text>
</comment>
<dbReference type="PDBsum" id="5LHJ"/>
<feature type="binding site" evidence="14">
    <location>
        <position position="266"/>
    </location>
    <ligand>
        <name>Mn(2+)</name>
        <dbReference type="ChEBI" id="CHEBI:29035"/>
        <label>2</label>
    </ligand>
</feature>
<reference evidence="12" key="1">
    <citation type="journal article" date="2012" name="Chem. Biol.">
        <title>Synthetic biotechnology to study and engineer ribosomal bottromycin biosynthesis.</title>
        <authorList>
            <person name="Huo L."/>
            <person name="Rachid S."/>
            <person name="Stadler M."/>
            <person name="Wenzel S.C."/>
            <person name="Muller R."/>
        </authorList>
    </citation>
    <scope>NUCLEOTIDE SEQUENCE</scope>
    <source>
        <strain evidence="12">BC16019</strain>
    </source>
</reference>
<keyword evidence="3" id="KW-0645">Protease</keyword>
<dbReference type="AlphaFoldDB" id="K4MHW2"/>
<evidence type="ECO:0000259" key="11">
    <source>
        <dbReference type="Pfam" id="PF02789"/>
    </source>
</evidence>
<dbReference type="GO" id="GO:0006508">
    <property type="term" value="P:proteolysis"/>
    <property type="evidence" value="ECO:0007669"/>
    <property type="project" value="UniProtKB-KW"/>
</dbReference>
<evidence type="ECO:0000256" key="7">
    <source>
        <dbReference type="ARBA" id="ARBA00050021"/>
    </source>
</evidence>
<dbReference type="PDB" id="5LHK">
    <property type="method" value="X-ray"/>
    <property type="resolution" value="2.32 A"/>
    <property type="chains" value="A=1-504"/>
</dbReference>
<dbReference type="PANTHER" id="PTHR11963">
    <property type="entry name" value="LEUCINE AMINOPEPTIDASE-RELATED"/>
    <property type="match status" value="1"/>
</dbReference>
<evidence type="ECO:0000313" key="12">
    <source>
        <dbReference type="EMBL" id="AFV25490.1"/>
    </source>
</evidence>
<dbReference type="GO" id="GO:0005737">
    <property type="term" value="C:cytoplasm"/>
    <property type="evidence" value="ECO:0007669"/>
    <property type="project" value="InterPro"/>
</dbReference>
<dbReference type="GO" id="GO:0070006">
    <property type="term" value="F:metalloaminopeptidase activity"/>
    <property type="evidence" value="ECO:0007669"/>
    <property type="project" value="InterPro"/>
</dbReference>
<feature type="domain" description="Peptidase M17 leucyl aminopeptidase N-terminal" evidence="11">
    <location>
        <begin position="44"/>
        <end position="148"/>
    </location>
</feature>
<dbReference type="PANTHER" id="PTHR11963:SF20">
    <property type="entry name" value="PEPTIDASE B"/>
    <property type="match status" value="1"/>
</dbReference>
<evidence type="ECO:0000259" key="10">
    <source>
        <dbReference type="Pfam" id="PF00883"/>
    </source>
</evidence>
<keyword evidence="4" id="KW-0378">Hydrolase</keyword>
<dbReference type="SMR" id="K4MHW2"/>
<feature type="binding site" evidence="14">
    <location>
        <position position="343"/>
    </location>
    <ligand>
        <name>Mn(2+)</name>
        <dbReference type="ChEBI" id="CHEBI:29035"/>
        <label>2</label>
    </ligand>
</feature>
<dbReference type="CDD" id="cd00433">
    <property type="entry name" value="Peptidase_M17"/>
    <property type="match status" value="1"/>
</dbReference>
<feature type="binding site" evidence="14">
    <location>
        <position position="345"/>
    </location>
    <ligand>
        <name>Mn(2+)</name>
        <dbReference type="ChEBI" id="CHEBI:29035"/>
        <label>1</label>
    </ligand>
</feature>
<name>K4MHW2_9ACTN</name>
<evidence type="ECO:0007829" key="13">
    <source>
        <dbReference type="PDB" id="5LHJ"/>
    </source>
</evidence>